<protein>
    <submittedName>
        <fullName evidence="1">Uncharacterized protein</fullName>
    </submittedName>
</protein>
<evidence type="ECO:0000313" key="1">
    <source>
        <dbReference type="EMBL" id="RBQ05327.1"/>
    </source>
</evidence>
<evidence type="ECO:0000313" key="2">
    <source>
        <dbReference type="Proteomes" id="UP000252081"/>
    </source>
</evidence>
<organism evidence="1 2">
    <name type="scientific">Pedobacter miscanthi</name>
    <dbReference type="NCBI Taxonomy" id="2259170"/>
    <lineage>
        <taxon>Bacteria</taxon>
        <taxon>Pseudomonadati</taxon>
        <taxon>Bacteroidota</taxon>
        <taxon>Sphingobacteriia</taxon>
        <taxon>Sphingobacteriales</taxon>
        <taxon>Sphingobacteriaceae</taxon>
        <taxon>Pedobacter</taxon>
    </lineage>
</organism>
<keyword evidence="2" id="KW-1185">Reference proteome</keyword>
<dbReference type="Proteomes" id="UP000252081">
    <property type="component" value="Unassembled WGS sequence"/>
</dbReference>
<gene>
    <name evidence="1" type="ORF">DRW42_16745</name>
</gene>
<reference evidence="1 2" key="1">
    <citation type="submission" date="2018-07" db="EMBL/GenBank/DDBJ databases">
        <title>A draft genome of a endophytic bacteria, a new species of Pedobacter.</title>
        <authorList>
            <person name="Zhang Z.D."/>
            <person name="Chen Z.J."/>
        </authorList>
    </citation>
    <scope>NUCLEOTIDE SEQUENCE [LARGE SCALE GENOMIC DNA]</scope>
    <source>
        <strain evidence="1 2">RS10</strain>
    </source>
</reference>
<proteinExistence type="predicted"/>
<sequence>MRTVTLDILNDKALDLLKDLELLKIIRLRIDSNVQDVSGDNLISKYKGVIQKQSISEVDKQLDNIRNEWE</sequence>
<dbReference type="EMBL" id="QNQU01000014">
    <property type="protein sequence ID" value="RBQ05327.1"/>
    <property type="molecule type" value="Genomic_DNA"/>
</dbReference>
<accession>A0A366KUL6</accession>
<dbReference type="AlphaFoldDB" id="A0A366KUL6"/>
<dbReference type="OrthoDB" id="771838at2"/>
<dbReference type="RefSeq" id="WP_113949984.1">
    <property type="nucleotide sequence ID" value="NZ_QNQU01000014.1"/>
</dbReference>
<name>A0A366KUL6_9SPHI</name>
<comment type="caution">
    <text evidence="1">The sequence shown here is derived from an EMBL/GenBank/DDBJ whole genome shotgun (WGS) entry which is preliminary data.</text>
</comment>